<name>A0ACB7RLP0_HYAAI</name>
<evidence type="ECO:0000313" key="1">
    <source>
        <dbReference type="EMBL" id="KAH6922263.1"/>
    </source>
</evidence>
<accession>A0ACB7RLP0</accession>
<keyword evidence="2" id="KW-1185">Reference proteome</keyword>
<dbReference type="Proteomes" id="UP000821845">
    <property type="component" value="Chromosome 9"/>
</dbReference>
<evidence type="ECO:0000313" key="2">
    <source>
        <dbReference type="Proteomes" id="UP000821845"/>
    </source>
</evidence>
<comment type="caution">
    <text evidence="1">The sequence shown here is derived from an EMBL/GenBank/DDBJ whole genome shotgun (WGS) entry which is preliminary data.</text>
</comment>
<organism evidence="1 2">
    <name type="scientific">Hyalomma asiaticum</name>
    <name type="common">Tick</name>
    <dbReference type="NCBI Taxonomy" id="266040"/>
    <lineage>
        <taxon>Eukaryota</taxon>
        <taxon>Metazoa</taxon>
        <taxon>Ecdysozoa</taxon>
        <taxon>Arthropoda</taxon>
        <taxon>Chelicerata</taxon>
        <taxon>Arachnida</taxon>
        <taxon>Acari</taxon>
        <taxon>Parasitiformes</taxon>
        <taxon>Ixodida</taxon>
        <taxon>Ixodoidea</taxon>
        <taxon>Ixodidae</taxon>
        <taxon>Hyalomminae</taxon>
        <taxon>Hyalomma</taxon>
    </lineage>
</organism>
<protein>
    <submittedName>
        <fullName evidence="1">Uncharacterized protein</fullName>
    </submittedName>
</protein>
<gene>
    <name evidence="1" type="ORF">HPB50_011335</name>
</gene>
<proteinExistence type="predicted"/>
<sequence>MESSRIDADVEAFIQKGLEGYGHIDTEGSYAWLTSLIMTYGVELTYENLITSDSDFQANNFQNNGAMLGKILSAGPPVRKLRIGAIRIADFKAAFETQAMCSSLKEVHLVHVSCPGAPLRLNDYAAFKNLCKLHLGAFLTGAARAEDMARYMAQNKCLRELTLGTSCWGDEGIALLLEALKVNDTLKIFYLCDKALTYDNLISFAKMLASNSTLEVVGLDYKCTEDEDKLPFYSDQELPGSVFNRLDIEWPWPHPRLTALIRKHGCAPRLQVSVRSLARNEDIQQFFEALARVRTLRELHLYEIDRRRDAYTDGIAYLLKRSASLREILIWSLEDWYTEHSFINIVDALKKNRSVTTFEIEAEELTPRVATSLSELLAVNSTLNDLAIFFFDDSLSSAQVQTIEKAFEMNYTLTKLYLGHDEDEDEMGRIGEYMRRNITLENKAAMCVISGVDLSDETGMDALKKVHSGTSLAAKVQMITGKTREEALDDIQRAVARLHV</sequence>
<dbReference type="EMBL" id="CM023489">
    <property type="protein sequence ID" value="KAH6922263.1"/>
    <property type="molecule type" value="Genomic_DNA"/>
</dbReference>
<reference evidence="1" key="1">
    <citation type="submission" date="2020-05" db="EMBL/GenBank/DDBJ databases">
        <title>Large-scale comparative analyses of tick genomes elucidate their genetic diversity and vector capacities.</title>
        <authorList>
            <person name="Jia N."/>
            <person name="Wang J."/>
            <person name="Shi W."/>
            <person name="Du L."/>
            <person name="Sun Y."/>
            <person name="Zhan W."/>
            <person name="Jiang J."/>
            <person name="Wang Q."/>
            <person name="Zhang B."/>
            <person name="Ji P."/>
            <person name="Sakyi L.B."/>
            <person name="Cui X."/>
            <person name="Yuan T."/>
            <person name="Jiang B."/>
            <person name="Yang W."/>
            <person name="Lam T.T.-Y."/>
            <person name="Chang Q."/>
            <person name="Ding S."/>
            <person name="Wang X."/>
            <person name="Zhu J."/>
            <person name="Ruan X."/>
            <person name="Zhao L."/>
            <person name="Wei J."/>
            <person name="Que T."/>
            <person name="Du C."/>
            <person name="Cheng J."/>
            <person name="Dai P."/>
            <person name="Han X."/>
            <person name="Huang E."/>
            <person name="Gao Y."/>
            <person name="Liu J."/>
            <person name="Shao H."/>
            <person name="Ye R."/>
            <person name="Li L."/>
            <person name="Wei W."/>
            <person name="Wang X."/>
            <person name="Wang C."/>
            <person name="Yang T."/>
            <person name="Huo Q."/>
            <person name="Li W."/>
            <person name="Guo W."/>
            <person name="Chen H."/>
            <person name="Zhou L."/>
            <person name="Ni X."/>
            <person name="Tian J."/>
            <person name="Zhou Y."/>
            <person name="Sheng Y."/>
            <person name="Liu T."/>
            <person name="Pan Y."/>
            <person name="Xia L."/>
            <person name="Li J."/>
            <person name="Zhao F."/>
            <person name="Cao W."/>
        </authorList>
    </citation>
    <scope>NUCLEOTIDE SEQUENCE</scope>
    <source>
        <strain evidence="1">Hyas-2018</strain>
    </source>
</reference>